<comment type="similarity">
    <text evidence="6 7">Belongs to the FliO/MopB family.</text>
</comment>
<dbReference type="RefSeq" id="WP_087488633.1">
    <property type="nucleotide sequence ID" value="NZ_CP015579.1"/>
</dbReference>
<evidence type="ECO:0000313" key="10">
    <source>
        <dbReference type="Proteomes" id="UP000195729"/>
    </source>
</evidence>
<keyword evidence="3 7" id="KW-1133">Transmembrane helix</keyword>
<evidence type="ECO:0000256" key="7">
    <source>
        <dbReference type="RuleBase" id="RU362064"/>
    </source>
</evidence>
<dbReference type="EMBL" id="CP015579">
    <property type="protein sequence ID" value="ARU94275.1"/>
    <property type="molecule type" value="Genomic_DNA"/>
</dbReference>
<evidence type="ECO:0000313" key="9">
    <source>
        <dbReference type="EMBL" id="ARU98315.1"/>
    </source>
</evidence>
<evidence type="ECO:0000256" key="1">
    <source>
        <dbReference type="ARBA" id="ARBA00022475"/>
    </source>
</evidence>
<keyword evidence="5 7" id="KW-0975">Bacterial flagellum</keyword>
<reference evidence="10 11" key="1">
    <citation type="submission" date="2016-05" db="EMBL/GenBank/DDBJ databases">
        <title>Complete genome sequence of two 2,5-diketo-D-glunonic acid producing strain Tatumella citrea.</title>
        <authorList>
            <person name="Duan C."/>
            <person name="Yang J."/>
            <person name="Yang S."/>
        </authorList>
    </citation>
    <scope>NUCLEOTIDE SEQUENCE [LARGE SCALE GENOMIC DNA]</scope>
    <source>
        <strain evidence="9 10">ATCC 39140</strain>
        <strain evidence="8 11">DSM 13699</strain>
    </source>
</reference>
<evidence type="ECO:0000256" key="3">
    <source>
        <dbReference type="ARBA" id="ARBA00022989"/>
    </source>
</evidence>
<dbReference type="InterPro" id="IPR052205">
    <property type="entry name" value="FliO/MopB"/>
</dbReference>
<dbReference type="PANTHER" id="PTHR38766">
    <property type="entry name" value="FLAGELLAR PROTEIN FLIO"/>
    <property type="match status" value="1"/>
</dbReference>
<evidence type="ECO:0000313" key="8">
    <source>
        <dbReference type="EMBL" id="ARU94275.1"/>
    </source>
</evidence>
<dbReference type="PANTHER" id="PTHR38766:SF1">
    <property type="entry name" value="FLAGELLAR PROTEIN FLIO"/>
    <property type="match status" value="1"/>
</dbReference>
<evidence type="ECO:0000313" key="11">
    <source>
        <dbReference type="Proteomes" id="UP000195814"/>
    </source>
</evidence>
<accession>A0A1Y0LKH7</accession>
<keyword evidence="8" id="KW-0966">Cell projection</keyword>
<protein>
    <recommendedName>
        <fullName evidence="7">Flagellar protein</fullName>
    </recommendedName>
</protein>
<name>A0A1Y0LKH7_TATCI</name>
<sequence>MSILLADAVLPPDSTLPFNSLWQAGSAVVLVVVLLLVLRWLCKRVNMPGRGTEPQLQITASLAIGQHQRIVILDLSDCRLVLGVTAQQINHLYTLPAGGATDTKPSRPPVSQAFLSQLQSLLAGRGK</sequence>
<dbReference type="NCBIfam" id="TIGR03500">
    <property type="entry name" value="FliO_TIGR"/>
    <property type="match status" value="1"/>
</dbReference>
<keyword evidence="1 7" id="KW-1003">Cell membrane</keyword>
<dbReference type="AlphaFoldDB" id="A0A1Y0LKH7"/>
<dbReference type="InterPro" id="IPR022781">
    <property type="entry name" value="Flagellar_biosynth_FliO"/>
</dbReference>
<dbReference type="GO" id="GO:0044781">
    <property type="term" value="P:bacterial-type flagellum organization"/>
    <property type="evidence" value="ECO:0007669"/>
    <property type="project" value="UniProtKB-UniRule"/>
</dbReference>
<evidence type="ECO:0000256" key="5">
    <source>
        <dbReference type="ARBA" id="ARBA00023143"/>
    </source>
</evidence>
<keyword evidence="8" id="KW-0282">Flagellum</keyword>
<organism evidence="8 11">
    <name type="scientific">Tatumella citrea</name>
    <name type="common">Pantoea citrea</name>
    <dbReference type="NCBI Taxonomy" id="53336"/>
    <lineage>
        <taxon>Bacteria</taxon>
        <taxon>Pseudomonadati</taxon>
        <taxon>Pseudomonadota</taxon>
        <taxon>Gammaproteobacteria</taxon>
        <taxon>Enterobacterales</taxon>
        <taxon>Erwiniaceae</taxon>
        <taxon>Tatumella</taxon>
    </lineage>
</organism>
<evidence type="ECO:0000256" key="4">
    <source>
        <dbReference type="ARBA" id="ARBA00023136"/>
    </source>
</evidence>
<dbReference type="OrthoDB" id="6897726at2"/>
<keyword evidence="2 7" id="KW-0812">Transmembrane</keyword>
<proteinExistence type="inferred from homology"/>
<evidence type="ECO:0000256" key="6">
    <source>
        <dbReference type="ARBA" id="ARBA00037937"/>
    </source>
</evidence>
<keyword evidence="4 7" id="KW-0472">Membrane</keyword>
<dbReference type="GO" id="GO:0005886">
    <property type="term" value="C:plasma membrane"/>
    <property type="evidence" value="ECO:0007669"/>
    <property type="project" value="UniProtKB-SubCell"/>
</dbReference>
<dbReference type="KEGG" id="tci:A7K98_11120"/>
<feature type="transmembrane region" description="Helical" evidence="7">
    <location>
        <begin position="20"/>
        <end position="41"/>
    </location>
</feature>
<gene>
    <name evidence="8" type="ORF">A7K98_11120</name>
    <name evidence="9" type="ORF">A7K99_11120</name>
</gene>
<keyword evidence="8" id="KW-0969">Cilium</keyword>
<comment type="subcellular location">
    <subcellularLocation>
        <location evidence="7">Cell membrane</location>
    </subcellularLocation>
    <subcellularLocation>
        <location evidence="7">Bacterial flagellum basal body</location>
    </subcellularLocation>
</comment>
<dbReference type="Pfam" id="PF04347">
    <property type="entry name" value="FliO"/>
    <property type="match status" value="1"/>
</dbReference>
<keyword evidence="10" id="KW-1185">Reference proteome</keyword>
<evidence type="ECO:0000256" key="2">
    <source>
        <dbReference type="ARBA" id="ARBA00022692"/>
    </source>
</evidence>
<dbReference type="Proteomes" id="UP000195814">
    <property type="component" value="Chromosome"/>
</dbReference>
<dbReference type="Proteomes" id="UP000195729">
    <property type="component" value="Chromosome"/>
</dbReference>
<dbReference type="GO" id="GO:0009425">
    <property type="term" value="C:bacterial-type flagellum basal body"/>
    <property type="evidence" value="ECO:0007669"/>
    <property type="project" value="UniProtKB-SubCell"/>
</dbReference>
<dbReference type="EMBL" id="CP015581">
    <property type="protein sequence ID" value="ARU98315.1"/>
    <property type="molecule type" value="Genomic_DNA"/>
</dbReference>